<keyword evidence="2 6" id="KW-0812">Transmembrane</keyword>
<evidence type="ECO:0000313" key="9">
    <source>
        <dbReference type="Proteomes" id="UP001166286"/>
    </source>
</evidence>
<name>A0AA39R0W7_9LECA</name>
<feature type="transmembrane region" description="Helical" evidence="6">
    <location>
        <begin position="220"/>
        <end position="237"/>
    </location>
</feature>
<feature type="transmembrane region" description="Helical" evidence="6">
    <location>
        <begin position="272"/>
        <end position="294"/>
    </location>
</feature>
<protein>
    <recommendedName>
        <fullName evidence="7">TM7S3/TM198-like domain-containing protein</fullName>
    </recommendedName>
</protein>
<evidence type="ECO:0000256" key="2">
    <source>
        <dbReference type="ARBA" id="ARBA00022692"/>
    </source>
</evidence>
<keyword evidence="9" id="KW-1185">Reference proteome</keyword>
<dbReference type="GO" id="GO:0016020">
    <property type="term" value="C:membrane"/>
    <property type="evidence" value="ECO:0007669"/>
    <property type="project" value="UniProtKB-SubCell"/>
</dbReference>
<feature type="compositionally biased region" description="Basic and acidic residues" evidence="5">
    <location>
        <begin position="371"/>
        <end position="380"/>
    </location>
</feature>
<feature type="region of interest" description="Disordered" evidence="5">
    <location>
        <begin position="556"/>
        <end position="579"/>
    </location>
</feature>
<feature type="compositionally biased region" description="Low complexity" evidence="5">
    <location>
        <begin position="879"/>
        <end position="890"/>
    </location>
</feature>
<reference evidence="8" key="1">
    <citation type="submission" date="2023-03" db="EMBL/GenBank/DDBJ databases">
        <title>Complete genome of Cladonia borealis.</title>
        <authorList>
            <person name="Park H."/>
        </authorList>
    </citation>
    <scope>NUCLEOTIDE SEQUENCE</scope>
    <source>
        <strain evidence="8">ANT050790</strain>
    </source>
</reference>
<feature type="transmembrane region" description="Helical" evidence="6">
    <location>
        <begin position="6"/>
        <end position="24"/>
    </location>
</feature>
<dbReference type="InterPro" id="IPR025256">
    <property type="entry name" value="TM7S3/TM198-like_dom"/>
</dbReference>
<organism evidence="8 9">
    <name type="scientific">Cladonia borealis</name>
    <dbReference type="NCBI Taxonomy" id="184061"/>
    <lineage>
        <taxon>Eukaryota</taxon>
        <taxon>Fungi</taxon>
        <taxon>Dikarya</taxon>
        <taxon>Ascomycota</taxon>
        <taxon>Pezizomycotina</taxon>
        <taxon>Lecanoromycetes</taxon>
        <taxon>OSLEUM clade</taxon>
        <taxon>Lecanoromycetidae</taxon>
        <taxon>Lecanorales</taxon>
        <taxon>Lecanorineae</taxon>
        <taxon>Cladoniaceae</taxon>
        <taxon>Cladonia</taxon>
    </lineage>
</organism>
<dbReference type="PANTHER" id="PTHR39469:SF1">
    <property type="entry name" value="DUF4203 DOMAIN-CONTAINING PROTEIN"/>
    <property type="match status" value="1"/>
</dbReference>
<dbReference type="EMBL" id="JAFEKC020000009">
    <property type="protein sequence ID" value="KAK0512872.1"/>
    <property type="molecule type" value="Genomic_DNA"/>
</dbReference>
<evidence type="ECO:0000256" key="5">
    <source>
        <dbReference type="SAM" id="MobiDB-lite"/>
    </source>
</evidence>
<feature type="compositionally biased region" description="Polar residues" evidence="5">
    <location>
        <begin position="705"/>
        <end position="714"/>
    </location>
</feature>
<dbReference type="Pfam" id="PF13886">
    <property type="entry name" value="TM7S3_TM198"/>
    <property type="match status" value="1"/>
</dbReference>
<feature type="transmembrane region" description="Helical" evidence="6">
    <location>
        <begin position="195"/>
        <end position="214"/>
    </location>
</feature>
<comment type="caution">
    <text evidence="8">The sequence shown here is derived from an EMBL/GenBank/DDBJ whole genome shotgun (WGS) entry which is preliminary data.</text>
</comment>
<feature type="region of interest" description="Disordered" evidence="5">
    <location>
        <begin position="361"/>
        <end position="380"/>
    </location>
</feature>
<evidence type="ECO:0000313" key="8">
    <source>
        <dbReference type="EMBL" id="KAK0512872.1"/>
    </source>
</evidence>
<feature type="transmembrane region" description="Helical" evidence="6">
    <location>
        <begin position="134"/>
        <end position="155"/>
    </location>
</feature>
<feature type="compositionally biased region" description="Low complexity" evidence="5">
    <location>
        <begin position="670"/>
        <end position="685"/>
    </location>
</feature>
<feature type="region of interest" description="Disordered" evidence="5">
    <location>
        <begin position="471"/>
        <end position="505"/>
    </location>
</feature>
<feature type="region of interest" description="Disordered" evidence="5">
    <location>
        <begin position="32"/>
        <end position="59"/>
    </location>
</feature>
<keyword evidence="4 6" id="KW-0472">Membrane</keyword>
<sequence length="1127" mass="121269">MRGQWLYTAASILLVAVYFPAVAAERHAVIPRQEQTSTAPAAASKTPENTPQSINGVSSSLSSSSLSLSASGNDVSTSSGAVTNGAAASSMTTNAPTSPSSTSFITAAPIPKGSLNITTANTTLIEGLPIHPEITPALSVAGALLILTGTFYTLIGIKTKWLHIFLSPAYLSSLGVTILIIYVMNPPISNAIQGAYFVAACVTGLIAGGVAVVFQDITEGLGCFLGGFCISMWFLVLKSGGLITSTSGKIIFIALMTVGAFALYISHHTRPYGLIGCTSFAGATVIVIGVDCFSRAGLKEFWLYIWNLNGNLFPLHYSQPYPITRGIRVEIAAIILISLLGIMSQMKIWKIIKERREEREAEQKRKQHQRNISDEEQGRKIEEGAALDRVEWEDRYGHKDKTHVQERYLDSGVGTDEPSSTRKGSLSDAEGIEMHNLKGPAEGSKNERSTIHVTQGDDSDQLNSANGERARGSVLNASGGTSTHGSPGEAFDATGSGPSSRAIRDLDPNLTLLPNVVHLPFKIPEVDAQNDDSRSSVAASLASEYLPDRLSKRLSGGSSLMRRLSKRPQRSYAAGGTDEEALVIPHASHDDDDQDSSVAATIDGVSNDAELEDALRSTRRASAAFDKRASQGSLDMLRAQIHESLDPSFIPDFSPQPSVVDAISTKLPASKTPSIASSRRSSTGSFEGRDKPQALDAPGDPSAKPLSNSETAEQLASRAGLTGNLPGGASKVVMAYRTNEWAKHLDGAELPEIDPLNVSKRQSQELLQHPEMAAPVNVQALQQTPLDAEPSPAISHADLPSAKRRSSAFLARNPFSKTKESQQQRPVPHPLTISKEMQRMSSQTSFTNAMSRSSSQTSLDSNKESYRPPLPKFRTSQTSLSASRGFRSSSTPIATSPLVESPIEEGIESSFPARFTPQPNHLMSQRDRIITSKPSSTSLLRTSYSNVALDQHPAYRTIEEDDDIPLAQRKSILQKQRSSSGPSGAATPLQRSGSTTPLYHSGSSTPGINGTATLQRVPSGTDNPQRLAAGPNSSLYPIRSVPIPRDTTTSQWRASLQPNTTAHLQHQEMEARRADMLREKRRASTTKQEQQFAQGIRASVLDKGMRRGSMLDLHKAAMRKMQQDVKL</sequence>
<evidence type="ECO:0000256" key="4">
    <source>
        <dbReference type="ARBA" id="ARBA00023136"/>
    </source>
</evidence>
<feature type="compositionally biased region" description="Polar residues" evidence="5">
    <location>
        <begin position="989"/>
        <end position="1024"/>
    </location>
</feature>
<feature type="region of interest" description="Disordered" evidence="5">
    <location>
        <begin position="972"/>
        <end position="1043"/>
    </location>
</feature>
<feature type="compositionally biased region" description="Low complexity" evidence="5">
    <location>
        <begin position="36"/>
        <end position="47"/>
    </location>
</feature>
<feature type="region of interest" description="Disordered" evidence="5">
    <location>
        <begin position="403"/>
        <end position="449"/>
    </location>
</feature>
<feature type="compositionally biased region" description="Polar residues" evidence="5">
    <location>
        <begin position="972"/>
        <end position="982"/>
    </location>
</feature>
<feature type="compositionally biased region" description="Polar residues" evidence="5">
    <location>
        <begin position="475"/>
        <end position="485"/>
    </location>
</feature>
<comment type="subcellular location">
    <subcellularLocation>
        <location evidence="1">Membrane</location>
        <topology evidence="1">Multi-pass membrane protein</topology>
    </subcellularLocation>
</comment>
<proteinExistence type="predicted"/>
<feature type="region of interest" description="Disordered" evidence="5">
    <location>
        <begin position="666"/>
        <end position="728"/>
    </location>
</feature>
<feature type="region of interest" description="Disordered" evidence="5">
    <location>
        <begin position="788"/>
        <end position="897"/>
    </location>
</feature>
<evidence type="ECO:0000256" key="3">
    <source>
        <dbReference type="ARBA" id="ARBA00022989"/>
    </source>
</evidence>
<dbReference type="PANTHER" id="PTHR39469">
    <property type="entry name" value="CHROMOSOME 1, WHOLE GENOME SHOTGUN SEQUENCE"/>
    <property type="match status" value="1"/>
</dbReference>
<feature type="domain" description="TM7S3/TM198-like" evidence="7">
    <location>
        <begin position="142"/>
        <end position="346"/>
    </location>
</feature>
<dbReference type="AlphaFoldDB" id="A0AA39R0W7"/>
<evidence type="ECO:0000259" key="7">
    <source>
        <dbReference type="Pfam" id="PF13886"/>
    </source>
</evidence>
<dbReference type="Proteomes" id="UP001166286">
    <property type="component" value="Unassembled WGS sequence"/>
</dbReference>
<feature type="transmembrane region" description="Helical" evidence="6">
    <location>
        <begin position="161"/>
        <end position="183"/>
    </location>
</feature>
<evidence type="ECO:0000256" key="6">
    <source>
        <dbReference type="SAM" id="Phobius"/>
    </source>
</evidence>
<accession>A0AA39R0W7</accession>
<feature type="transmembrane region" description="Helical" evidence="6">
    <location>
        <begin position="249"/>
        <end position="266"/>
    </location>
</feature>
<keyword evidence="3 6" id="KW-1133">Transmembrane helix</keyword>
<feature type="compositionally biased region" description="Polar residues" evidence="5">
    <location>
        <begin position="839"/>
        <end position="860"/>
    </location>
</feature>
<feature type="compositionally biased region" description="Polar residues" evidence="5">
    <location>
        <begin position="48"/>
        <end position="57"/>
    </location>
</feature>
<evidence type="ECO:0000256" key="1">
    <source>
        <dbReference type="ARBA" id="ARBA00004141"/>
    </source>
</evidence>
<gene>
    <name evidence="8" type="ORF">JMJ35_004889</name>
</gene>